<organism evidence="1 2">
    <name type="scientific">Vibrio cholerae</name>
    <dbReference type="NCBI Taxonomy" id="666"/>
    <lineage>
        <taxon>Bacteria</taxon>
        <taxon>Pseudomonadati</taxon>
        <taxon>Pseudomonadota</taxon>
        <taxon>Gammaproteobacteria</taxon>
        <taxon>Vibrionales</taxon>
        <taxon>Vibrionaceae</taxon>
        <taxon>Vibrio</taxon>
    </lineage>
</organism>
<proteinExistence type="predicted"/>
<gene>
    <name evidence="1" type="ORF">D6U24_20010</name>
</gene>
<dbReference type="EMBL" id="QZRB01000085">
    <property type="protein sequence ID" value="MVD25587.1"/>
    <property type="molecule type" value="Genomic_DNA"/>
</dbReference>
<reference evidence="1 2" key="1">
    <citation type="submission" date="2018-09" db="EMBL/GenBank/DDBJ databases">
        <title>Genomic epidemiology reveals two lineages of Vibrio cholerae that can cause global cholera epidemics despite absence of cholera toxin gene.</title>
        <authorList>
            <person name="Wang H."/>
            <person name="Zen W."/>
            <person name="Yu H."/>
            <person name="Zhang W."/>
            <person name="Pan J."/>
            <person name="Yang C."/>
            <person name="Cui Y."/>
        </authorList>
    </citation>
    <scope>NUCLEOTIDE SEQUENCE [LARGE SCALE GENOMIC DNA]</scope>
    <source>
        <strain evidence="1 2">00-1_S85</strain>
    </source>
</reference>
<comment type="caution">
    <text evidence="1">The sequence shown here is derived from an EMBL/GenBank/DDBJ whole genome shotgun (WGS) entry which is preliminary data.</text>
</comment>
<protein>
    <submittedName>
        <fullName evidence="1">N-acetyl-gamma-glutamyl-phosphate reductase</fullName>
    </submittedName>
</protein>
<dbReference type="AlphaFoldDB" id="A0A0H8UK14"/>
<evidence type="ECO:0000313" key="2">
    <source>
        <dbReference type="Proteomes" id="UP000471242"/>
    </source>
</evidence>
<sequence length="54" mass="6181">MWLTAPLSFPNIRTFIERLGASVALRTPLSLRGFLVRIFQYATQGAYVLHSRED</sequence>
<dbReference type="Proteomes" id="UP000471242">
    <property type="component" value="Unassembled WGS sequence"/>
</dbReference>
<name>A0A0H8UK14_VIBCL</name>
<evidence type="ECO:0000313" key="1">
    <source>
        <dbReference type="EMBL" id="MVD25587.1"/>
    </source>
</evidence>
<accession>A0A0H8UK14</accession>